<feature type="signal peptide" evidence="1">
    <location>
        <begin position="1"/>
        <end position="18"/>
    </location>
</feature>
<keyword evidence="1" id="KW-0732">Signal</keyword>
<accession>A0A0P1E089</accession>
<dbReference type="Pfam" id="PF12228">
    <property type="entry name" value="DUF3604"/>
    <property type="match status" value="1"/>
</dbReference>
<dbReference type="InterPro" id="IPR022028">
    <property type="entry name" value="DUF3604"/>
</dbReference>
<sequence length="624" mass="68704">MFRLASILTVAFTAAAYAEDVPSTQPGDREYSPYPRQDFPNQVYFGDTHLHTSYSADAGMIGNVLGPDEAYRFAKGEVVTSSTGVEARLRRPLDFLVIADHAENLGLAPLLSAKDATLLSTEFGQQLNAAVEAGDPVGAWSIWSQAKSTGTDPLADYQEIYQTAWSNITSAAEVHNQPGLFTALIGFEWTSNPQRNNLHRNVIFNGGKEGADKIIPFSNFDSFDPEDLWAWMEQTEETTGQKLLAIPHNGNLSNGLMFDEVRLSGEPFDVEYFKQRAKWEPIYEITQMKGDGEAHPMLSPDDEFADFETWDKGQLGPEPKTPEMLPREYARAALRRGLGYEAETGTNPFKFGVIGSTDAHTSLSTVGEDNFFGKVAAVEPTADPIRFEEVVGGIGGDESVAQYAWQTSASGLAAVWARENTREAIWDAFARKEVYATTGPHMRVRVFAGYEFDVTDLPRADFAAYGYENGVPMGADLPADSDGRSPRFLIRALRDPDGANLDRIQIVKGWLSSDGTTSERVYDVACGGRELVNAACDGPVGNTVDVENASWTNDIGQAILAGYWEDPNFDPTQNAFYYVRVLAIPTPRWTAYDAKVFGTEIPDEAPRSIQERAYTSPIWYTPEG</sequence>
<proteinExistence type="predicted"/>
<dbReference type="Gene3D" id="3.20.20.140">
    <property type="entry name" value="Metal-dependent hydrolases"/>
    <property type="match status" value="1"/>
</dbReference>
<gene>
    <name evidence="2" type="ORF">RUM4293_00001</name>
</gene>
<dbReference type="Proteomes" id="UP000050786">
    <property type="component" value="Unassembled WGS sequence"/>
</dbReference>
<dbReference type="RefSeq" id="WP_058271303.1">
    <property type="nucleotide sequence ID" value="NZ_CYPS01000001.1"/>
</dbReference>
<name>A0A0P1E089_9RHOB</name>
<dbReference type="EMBL" id="CYPS01000001">
    <property type="protein sequence ID" value="CUH41137.1"/>
    <property type="molecule type" value="Genomic_DNA"/>
</dbReference>
<reference evidence="3" key="1">
    <citation type="submission" date="2015-09" db="EMBL/GenBank/DDBJ databases">
        <authorList>
            <person name="Rodrigo-Torres L."/>
            <person name="Arahal D.R."/>
        </authorList>
    </citation>
    <scope>NUCLEOTIDE SEQUENCE [LARGE SCALE GENOMIC DNA]</scope>
    <source>
        <strain evidence="3">CECT 4293</strain>
    </source>
</reference>
<protein>
    <recommendedName>
        <fullName evidence="4">DUF3604 domain-containing protein</fullName>
    </recommendedName>
</protein>
<organism evidence="2 3">
    <name type="scientific">Ruegeria atlantica</name>
    <dbReference type="NCBI Taxonomy" id="81569"/>
    <lineage>
        <taxon>Bacteria</taxon>
        <taxon>Pseudomonadati</taxon>
        <taxon>Pseudomonadota</taxon>
        <taxon>Alphaproteobacteria</taxon>
        <taxon>Rhodobacterales</taxon>
        <taxon>Roseobacteraceae</taxon>
        <taxon>Ruegeria</taxon>
    </lineage>
</organism>
<dbReference type="AlphaFoldDB" id="A0A0P1E089"/>
<evidence type="ECO:0008006" key="4">
    <source>
        <dbReference type="Google" id="ProtNLM"/>
    </source>
</evidence>
<evidence type="ECO:0000313" key="3">
    <source>
        <dbReference type="Proteomes" id="UP000050786"/>
    </source>
</evidence>
<feature type="chain" id="PRO_5006061079" description="DUF3604 domain-containing protein" evidence="1">
    <location>
        <begin position="19"/>
        <end position="624"/>
    </location>
</feature>
<evidence type="ECO:0000313" key="2">
    <source>
        <dbReference type="EMBL" id="CUH41137.1"/>
    </source>
</evidence>
<evidence type="ECO:0000256" key="1">
    <source>
        <dbReference type="SAM" id="SignalP"/>
    </source>
</evidence>
<keyword evidence="3" id="KW-1185">Reference proteome</keyword>